<dbReference type="PANTHER" id="PTHR36842">
    <property type="entry name" value="PROTEIN TOLB HOMOLOG"/>
    <property type="match status" value="1"/>
</dbReference>
<feature type="transmembrane region" description="Helical" evidence="3">
    <location>
        <begin position="28"/>
        <end position="50"/>
    </location>
</feature>
<evidence type="ECO:0000313" key="4">
    <source>
        <dbReference type="EMBL" id="KPL87433.1"/>
    </source>
</evidence>
<dbReference type="RefSeq" id="WP_075070962.1">
    <property type="nucleotide sequence ID" value="NZ_LGCM01000019.1"/>
</dbReference>
<name>A0A0P6YBB3_9CHLR</name>
<dbReference type="SUPFAM" id="SSF69304">
    <property type="entry name" value="Tricorn protease N-terminal domain"/>
    <property type="match status" value="1"/>
</dbReference>
<accession>A0A0P6YBB3</accession>
<evidence type="ECO:0000256" key="3">
    <source>
        <dbReference type="SAM" id="Phobius"/>
    </source>
</evidence>
<keyword evidence="3" id="KW-0472">Membrane</keyword>
<protein>
    <recommendedName>
        <fullName evidence="6">Periplasmic component of the Tol biopolymer transport system</fullName>
    </recommendedName>
</protein>
<dbReference type="Pfam" id="PF07676">
    <property type="entry name" value="PD40"/>
    <property type="match status" value="4"/>
</dbReference>
<proteinExistence type="inferred from homology"/>
<organism evidence="4 5">
    <name type="scientific">Levilinea saccharolytica</name>
    <dbReference type="NCBI Taxonomy" id="229921"/>
    <lineage>
        <taxon>Bacteria</taxon>
        <taxon>Bacillati</taxon>
        <taxon>Chloroflexota</taxon>
        <taxon>Anaerolineae</taxon>
        <taxon>Anaerolineales</taxon>
        <taxon>Anaerolineaceae</taxon>
        <taxon>Levilinea</taxon>
    </lineage>
</organism>
<evidence type="ECO:0000256" key="2">
    <source>
        <dbReference type="SAM" id="MobiDB-lite"/>
    </source>
</evidence>
<dbReference type="InterPro" id="IPR011042">
    <property type="entry name" value="6-blade_b-propeller_TolB-like"/>
</dbReference>
<keyword evidence="3" id="KW-1133">Transmembrane helix</keyword>
<keyword evidence="5" id="KW-1185">Reference proteome</keyword>
<feature type="region of interest" description="Disordered" evidence="2">
    <location>
        <begin position="200"/>
        <end position="234"/>
    </location>
</feature>
<reference evidence="4 5" key="1">
    <citation type="submission" date="2015-07" db="EMBL/GenBank/DDBJ databases">
        <title>Genome sequence of Levilinea saccharolytica DSM 16555.</title>
        <authorList>
            <person name="Hemp J."/>
            <person name="Ward L.M."/>
            <person name="Pace L.A."/>
            <person name="Fischer W.W."/>
        </authorList>
    </citation>
    <scope>NUCLEOTIDE SEQUENCE [LARGE SCALE GENOMIC DNA]</scope>
    <source>
        <strain evidence="4 5">KIBI-1</strain>
    </source>
</reference>
<keyword evidence="3" id="KW-0812">Transmembrane</keyword>
<dbReference type="AlphaFoldDB" id="A0A0P6YBB3"/>
<evidence type="ECO:0000313" key="5">
    <source>
        <dbReference type="Proteomes" id="UP000050501"/>
    </source>
</evidence>
<dbReference type="Proteomes" id="UP000050501">
    <property type="component" value="Unassembled WGS sequence"/>
</dbReference>
<dbReference type="STRING" id="229921.ADN01_04530"/>
<dbReference type="InterPro" id="IPR011659">
    <property type="entry name" value="WD40"/>
</dbReference>
<gene>
    <name evidence="4" type="ORF">ADN01_04530</name>
</gene>
<evidence type="ECO:0000256" key="1">
    <source>
        <dbReference type="ARBA" id="ARBA00009820"/>
    </source>
</evidence>
<dbReference type="Gene3D" id="2.120.10.30">
    <property type="entry name" value="TolB, C-terminal domain"/>
    <property type="match status" value="3"/>
</dbReference>
<dbReference type="PANTHER" id="PTHR36842:SF1">
    <property type="entry name" value="PROTEIN TOLB"/>
    <property type="match status" value="1"/>
</dbReference>
<sequence>MEPEAQPEIAPSEETPTPAKFTWTRKRAALLAGGLLVMILFSLVMCLLAVRLVSGALKKPSATLTTTLTETVTGAVEETPTPESTGEGAVSETPGRYTRMAMTLTAEAGGGEENPTIPPGTPRPAMTITPGSLTPGTPGTPALITPMRSATATFYIRYFPTNTPFIFRTYTRVPTRTITRTPTTTLTRTVTATPTQTVTPTVTHTGAVNNGTPTPTSTATATPTVTSTPTPTVTRTPLADRIAFSADDNADGWLDLLIMPPDGSSSSVIVRKGSDSLMNDWSPDGQWLLFESRRGDPPTTQLYLVRSDGTYERLLANLPPGENTQASFSPSGNWIVFRNENAGQADLYAVRFDGLGSAVKLTDDAANDRQPDWSPDGSKIVFASNRDGQPDLYTLDVIPILSGGAVTPPTRLTNNLVEETNPHFSPVNSSVLIFAGFDPTAATPNWEIYLGTILGPGSGIAAMNLSNSLGADMEPAWSPNGARIVFTSNRDSVEMEIFTMNADGSLPAVIPNAKTREFRPNWLY</sequence>
<comment type="similarity">
    <text evidence="1">Belongs to the TolB family.</text>
</comment>
<evidence type="ECO:0008006" key="6">
    <source>
        <dbReference type="Google" id="ProtNLM"/>
    </source>
</evidence>
<dbReference type="EMBL" id="LGCM01000019">
    <property type="protein sequence ID" value="KPL87433.1"/>
    <property type="molecule type" value="Genomic_DNA"/>
</dbReference>
<comment type="caution">
    <text evidence="4">The sequence shown here is derived from an EMBL/GenBank/DDBJ whole genome shotgun (WGS) entry which is preliminary data.</text>
</comment>
<feature type="compositionally biased region" description="Low complexity" evidence="2">
    <location>
        <begin position="212"/>
        <end position="234"/>
    </location>
</feature>